<dbReference type="Proteomes" id="UP000294071">
    <property type="component" value="Unassembled WGS sequence"/>
</dbReference>
<dbReference type="AlphaFoldDB" id="A0A4Q2S2S4"/>
<proteinExistence type="predicted"/>
<protein>
    <recommendedName>
        <fullName evidence="3">DUF559 domain-containing protein</fullName>
    </recommendedName>
</protein>
<dbReference type="RefSeq" id="WP_129399967.1">
    <property type="nucleotide sequence ID" value="NZ_SDWT01000001.1"/>
</dbReference>
<evidence type="ECO:0000313" key="1">
    <source>
        <dbReference type="EMBL" id="RYB94619.1"/>
    </source>
</evidence>
<dbReference type="OrthoDB" id="4310518at2"/>
<accession>A0A4Q2S2S4</accession>
<name>A0A4Q2S2S4_9ACTN</name>
<evidence type="ECO:0000313" key="2">
    <source>
        <dbReference type="Proteomes" id="UP000294071"/>
    </source>
</evidence>
<organism evidence="1 2">
    <name type="scientific">Nocardioides oleivorans</name>
    <dbReference type="NCBI Taxonomy" id="273676"/>
    <lineage>
        <taxon>Bacteria</taxon>
        <taxon>Bacillati</taxon>
        <taxon>Actinomycetota</taxon>
        <taxon>Actinomycetes</taxon>
        <taxon>Propionibacteriales</taxon>
        <taxon>Nocardioidaceae</taxon>
        <taxon>Nocardioides</taxon>
    </lineage>
</organism>
<gene>
    <name evidence="1" type="ORF">EUA93_09855</name>
</gene>
<sequence length="290" mass="32041">MDPVEALRELGGVATFGELVACTTRAELERAIGRGHVRKPRHNRYCLADADATRQAVAATGGTASHRSAAQEFGWKLKHDPPRPCITLPRSARKPPGRFELHWADLSDRERRRNVTSRTRTVIDCARSYDFDVALSVADSALREGILDQDDLVLAAARSPRTGRARAQRVARHASRLRANPFESCLYAIAITVPGLDVRAQGHVPGVGFVDLLDRVLGIVIEAESLEHHWTKAGLQRDVDRYTSAARLGLVVLRFTWTDVMLHPDQVALAMSEVVQWRTMQAVGRHGLAA</sequence>
<reference evidence="1 2" key="1">
    <citation type="submission" date="2019-01" db="EMBL/GenBank/DDBJ databases">
        <title>Novel species of Nocardioides.</title>
        <authorList>
            <person name="Liu Q."/>
            <person name="Xin Y.-H."/>
        </authorList>
    </citation>
    <scope>NUCLEOTIDE SEQUENCE [LARGE SCALE GENOMIC DNA]</scope>
    <source>
        <strain evidence="1 2">CGMCC 4.6882</strain>
    </source>
</reference>
<evidence type="ECO:0008006" key="3">
    <source>
        <dbReference type="Google" id="ProtNLM"/>
    </source>
</evidence>
<keyword evidence="2" id="KW-1185">Reference proteome</keyword>
<comment type="caution">
    <text evidence="1">The sequence shown here is derived from an EMBL/GenBank/DDBJ whole genome shotgun (WGS) entry which is preliminary data.</text>
</comment>
<dbReference type="EMBL" id="SDWT01000001">
    <property type="protein sequence ID" value="RYB94619.1"/>
    <property type="molecule type" value="Genomic_DNA"/>
</dbReference>